<feature type="compositionally biased region" description="Basic and acidic residues" evidence="1">
    <location>
        <begin position="450"/>
        <end position="471"/>
    </location>
</feature>
<proteinExistence type="predicted"/>
<name>A0A8I3ADB6_9AGAM</name>
<keyword evidence="3" id="KW-1185">Reference proteome</keyword>
<accession>A0A8I3ADB6</accession>
<feature type="compositionally biased region" description="Basic and acidic residues" evidence="1">
    <location>
        <begin position="560"/>
        <end position="576"/>
    </location>
</feature>
<evidence type="ECO:0000313" key="2">
    <source>
        <dbReference type="EMBL" id="KAG6379248.1"/>
    </source>
</evidence>
<feature type="region of interest" description="Disordered" evidence="1">
    <location>
        <begin position="509"/>
        <end position="738"/>
    </location>
</feature>
<feature type="region of interest" description="Disordered" evidence="1">
    <location>
        <begin position="196"/>
        <end position="219"/>
    </location>
</feature>
<dbReference type="OrthoDB" id="2507795at2759"/>
<dbReference type="Proteomes" id="UP000683000">
    <property type="component" value="Unassembled WGS sequence"/>
</dbReference>
<feature type="region of interest" description="Disordered" evidence="1">
    <location>
        <begin position="232"/>
        <end position="253"/>
    </location>
</feature>
<feature type="compositionally biased region" description="Basic and acidic residues" evidence="1">
    <location>
        <begin position="196"/>
        <end position="210"/>
    </location>
</feature>
<dbReference type="Pfam" id="PF10336">
    <property type="entry name" value="DUF2420"/>
    <property type="match status" value="1"/>
</dbReference>
<dbReference type="EMBL" id="JAGFBS010000005">
    <property type="protein sequence ID" value="KAG6379248.1"/>
    <property type="molecule type" value="Genomic_DNA"/>
</dbReference>
<feature type="region of interest" description="Disordered" evidence="1">
    <location>
        <begin position="447"/>
        <end position="471"/>
    </location>
</feature>
<sequence length="845" mass="92168">MSASPSIEAYDAQMLDFSSDPDVPMHITGSAEFFAEALMDHDGHLSVSTYGEHASVEVDMEEYVDDDAEYEMADETAEYPRSHGDELLDIEVYDASHAPSPLPAPEPLQPSVDVPIDSEHPTSSTPAFSEHATLPELLDEPGSEVHPAPLDHSAADVPHVEPLASEEGASSEAVPLEPLHPTAAPAESTLPISESHEQLGETARANERPFETPAPADAADEAEHRVLHPVAEEPPANSGEAQHKTPEPLTASSAPLASAEEAYDNGPVTQDKRAADQGPATEGEAADPLHISDGVYIDPPPAVLLSIADLAKPEFVLFNQPDVEDESTEESHGNREAYSLLLEDRPTLYYESLSSVFEALRQDEALLSRVPHSFEGELFLDAYDLQLAVSEDNVHSREITLHDLNILHDGSNFVGPLRLLLRANVPRFIIRYYALQERIQRLNMAAETGEGERDEEHHEEYDTGEERHLPQQEEVANHSATYASIVSEGSEVAPAAELEESVKEPAYLAESTVEAPEENPRDTSGTQEPASEYREVTEEAAHALRDADDYDGTNACNGDESAKSESLDADQVHDTAAEDTDAVTTVTGHESEFGGEQSEYLDYVQPEEYDERYGEDLPERAGGASSVQYGEPPHYEEEGEQDTSTAADETQVILLGSDEHEEDKSAVTPVPTRAVLEPESSEPTGKVTDTTKQDDSNPSGEELGTSESMKQIIETEQTLGNHEPETAGEKIFSQVDESDSNFVSVLEREADAEFDQTFNAEQNGQESSVEATLQQESTWDEWDDEDAEGEDEEDWIDPDAASNESSVTLSSKASSKRNYDEVDPSEAAYVEDPHTSPGSKRPRVQ</sequence>
<comment type="caution">
    <text evidence="2">The sequence shown here is derived from an EMBL/GenBank/DDBJ whole genome shotgun (WGS) entry which is preliminary data.</text>
</comment>
<feature type="compositionally biased region" description="Basic and acidic residues" evidence="1">
    <location>
        <begin position="531"/>
        <end position="547"/>
    </location>
</feature>
<dbReference type="InterPro" id="IPR018822">
    <property type="entry name" value="UPF0646"/>
</dbReference>
<dbReference type="AlphaFoldDB" id="A0A8I3ADB6"/>
<evidence type="ECO:0000313" key="3">
    <source>
        <dbReference type="Proteomes" id="UP000683000"/>
    </source>
</evidence>
<reference evidence="2" key="1">
    <citation type="submission" date="2021-03" db="EMBL/GenBank/DDBJ databases">
        <title>Evolutionary innovations through gain and loss of genes in the ectomycorrhizal Boletales.</title>
        <authorList>
            <person name="Wu G."/>
            <person name="Miyauchi S."/>
            <person name="Morin E."/>
            <person name="Yang Z.-L."/>
            <person name="Xu J."/>
            <person name="Martin F.M."/>
        </authorList>
    </citation>
    <scope>NUCLEOTIDE SEQUENCE</scope>
    <source>
        <strain evidence="2">BR01</strain>
    </source>
</reference>
<gene>
    <name evidence="2" type="ORF">JVT61DRAFT_11697</name>
</gene>
<feature type="compositionally biased region" description="Polar residues" evidence="1">
    <location>
        <begin position="759"/>
        <end position="775"/>
    </location>
</feature>
<feature type="compositionally biased region" description="Acidic residues" evidence="1">
    <location>
        <begin position="778"/>
        <end position="797"/>
    </location>
</feature>
<feature type="region of interest" description="Disordered" evidence="1">
    <location>
        <begin position="759"/>
        <end position="845"/>
    </location>
</feature>
<evidence type="ECO:0000256" key="1">
    <source>
        <dbReference type="SAM" id="MobiDB-lite"/>
    </source>
</evidence>
<organism evidence="2 3">
    <name type="scientific">Boletus reticuloceps</name>
    <dbReference type="NCBI Taxonomy" id="495285"/>
    <lineage>
        <taxon>Eukaryota</taxon>
        <taxon>Fungi</taxon>
        <taxon>Dikarya</taxon>
        <taxon>Basidiomycota</taxon>
        <taxon>Agaricomycotina</taxon>
        <taxon>Agaricomycetes</taxon>
        <taxon>Agaricomycetidae</taxon>
        <taxon>Boletales</taxon>
        <taxon>Boletineae</taxon>
        <taxon>Boletaceae</taxon>
        <taxon>Boletoideae</taxon>
        <taxon>Boletus</taxon>
    </lineage>
</organism>
<feature type="region of interest" description="Disordered" evidence="1">
    <location>
        <begin position="267"/>
        <end position="293"/>
    </location>
</feature>
<protein>
    <submittedName>
        <fullName evidence="2">Uncharacterized protein</fullName>
    </submittedName>
</protein>
<feature type="compositionally biased region" description="Polar residues" evidence="1">
    <location>
        <begin position="705"/>
        <end position="720"/>
    </location>
</feature>
<feature type="region of interest" description="Disordered" evidence="1">
    <location>
        <begin position="96"/>
        <end position="128"/>
    </location>
</feature>